<name>A0A1F7S332_9BACT</name>
<dbReference type="Proteomes" id="UP000179266">
    <property type="component" value="Unassembled WGS sequence"/>
</dbReference>
<protein>
    <submittedName>
        <fullName evidence="1">Uncharacterized protein</fullName>
    </submittedName>
</protein>
<evidence type="ECO:0000313" key="2">
    <source>
        <dbReference type="Proteomes" id="UP000179266"/>
    </source>
</evidence>
<comment type="caution">
    <text evidence="1">The sequence shown here is derived from an EMBL/GenBank/DDBJ whole genome shotgun (WGS) entry which is preliminary data.</text>
</comment>
<organism evidence="1 2">
    <name type="scientific">Candidatus Schekmanbacteria bacterium RBG_13_48_7</name>
    <dbReference type="NCBI Taxonomy" id="1817878"/>
    <lineage>
        <taxon>Bacteria</taxon>
        <taxon>Candidatus Schekmaniibacteriota</taxon>
    </lineage>
</organism>
<reference evidence="1 2" key="1">
    <citation type="journal article" date="2016" name="Nat. Commun.">
        <title>Thousands of microbial genomes shed light on interconnected biogeochemical processes in an aquifer system.</title>
        <authorList>
            <person name="Anantharaman K."/>
            <person name="Brown C.T."/>
            <person name="Hug L.A."/>
            <person name="Sharon I."/>
            <person name="Castelle C.J."/>
            <person name="Probst A.J."/>
            <person name="Thomas B.C."/>
            <person name="Singh A."/>
            <person name="Wilkins M.J."/>
            <person name="Karaoz U."/>
            <person name="Brodie E.L."/>
            <person name="Williams K.H."/>
            <person name="Hubbard S.S."/>
            <person name="Banfield J.F."/>
        </authorList>
    </citation>
    <scope>NUCLEOTIDE SEQUENCE [LARGE SCALE GENOMIC DNA]</scope>
</reference>
<accession>A0A1F7S332</accession>
<sequence length="71" mass="8081">MENCYEATEIPSNARRAIEVPCLPRRSRTAKAGNVLKHVEPSTLKLRRVMRKPKECNAEFDGKFVAEINLP</sequence>
<dbReference type="AlphaFoldDB" id="A0A1F7S332"/>
<gene>
    <name evidence="1" type="ORF">A2161_02670</name>
</gene>
<proteinExistence type="predicted"/>
<dbReference type="EMBL" id="MGDD01000045">
    <property type="protein sequence ID" value="OGL48121.1"/>
    <property type="molecule type" value="Genomic_DNA"/>
</dbReference>
<evidence type="ECO:0000313" key="1">
    <source>
        <dbReference type="EMBL" id="OGL48121.1"/>
    </source>
</evidence>